<dbReference type="SMART" id="SM00490">
    <property type="entry name" value="HELICc"/>
    <property type="match status" value="1"/>
</dbReference>
<dbReference type="GO" id="GO:0016787">
    <property type="term" value="F:hydrolase activity"/>
    <property type="evidence" value="ECO:0007669"/>
    <property type="project" value="UniProtKB-KW"/>
</dbReference>
<dbReference type="Gene3D" id="1.20.272.40">
    <property type="match status" value="1"/>
</dbReference>
<dbReference type="SMART" id="SM00487">
    <property type="entry name" value="DEXDc"/>
    <property type="match status" value="1"/>
</dbReference>
<dbReference type="Pfam" id="PF22527">
    <property type="entry name" value="DEXQc_Suv3"/>
    <property type="match status" value="1"/>
</dbReference>
<keyword evidence="3 7" id="KW-0347">Helicase</keyword>
<proteinExistence type="predicted"/>
<reference evidence="7 8" key="1">
    <citation type="submission" date="2020-02" db="EMBL/GenBank/DDBJ databases">
        <title>Bacillus aquiflavi sp. nov., isolated from yellow water of strong flavor Chinese baijiu in Yibin region of China.</title>
        <authorList>
            <person name="Xie J."/>
        </authorList>
    </citation>
    <scope>NUCLEOTIDE SEQUENCE [LARGE SCALE GENOMIC DNA]</scope>
    <source>
        <strain evidence="7 8">SA4</strain>
    </source>
</reference>
<sequence>MTIMKSLYDRAVQQTKEKVYEDIDRYLETSETISSFNNYINQREEVILQLWTNVWLNKVSSHASLKEKKEYLTIEKQFDIENLSRKQINTLFRSEIKNFKTFDVISWLDQLFSNSSDWERRYHHVRNAFLRREQKRKVFEVQTNIRLMLHKELNKLLGTHYIGLYVHVRYFIARQIKMEITKSGYLLDPPYTTFQEYLYDAMNIVAEENPYQFYKDDLEEKYESVVYDYIVSNAPAYILPVLSQEIKSLYQTHFGVELSDSILKNFFAESLYTLSIEMFNELLEEFVVDLLKLEKVPFDTKTHREILMEDLEERKAKIKRHQEEIQRQKEEEAKMLQDIFGHVYNSSIKPDIKFIMHVGETNTGKTFKALQRMMSADSGLYLAPLRLLALEVYDKLNVEGVSCSLKTGEEEKIINGARHISSTVEMFHEKAFYEVIVIDESQMIADKDRGFSWFKAITKANAKEVHIIGSYSMKEMIVQILGDSDLTIHEYVRDTPLKVEEQEFKLKHAKKGDALVCFSRRRVLETASQLQKDGKKVSMIYGSMPPETRRKQIQLFIDGENSIIVATDAIGMGLNLPIRRIVFLENEKFDGTIRRRLTSQEVKQIAGRAGRKGLYNVGRVAFSHEIKLMTSLLNQVDEPIQMFAIAPTSEVFERFQKYSRSLDDFFYLWDTYESPEGTKKASLVEERDLFDMIRGTMIEARLPLHDLYSFLHLPFSSYEPILAKQWRDKLTSIVEGTELPEPIIKTDHLEELELSYKAVGLHLLFLYRLDRRTETSYWEKVRAEISERIHDILKTDIHIKQRKCRRCGDDLPSKFSFQICDKCHHRRYVHHPRVRS</sequence>
<keyword evidence="2" id="KW-0378">Hydrolase</keyword>
<dbReference type="EMBL" id="JAAIWM010000004">
    <property type="protein sequence ID" value="NEY72696.1"/>
    <property type="molecule type" value="Genomic_DNA"/>
</dbReference>
<dbReference type="PANTHER" id="PTHR12131:SF1">
    <property type="entry name" value="ATP-DEPENDENT RNA HELICASE SUPV3L1, MITOCHONDRIAL-RELATED"/>
    <property type="match status" value="1"/>
</dbReference>
<dbReference type="InterPro" id="IPR027417">
    <property type="entry name" value="P-loop_NTPase"/>
</dbReference>
<evidence type="ECO:0000313" key="7">
    <source>
        <dbReference type="EMBL" id="NEY72696.1"/>
    </source>
</evidence>
<feature type="domain" description="Helicase C-terminal" evidence="6">
    <location>
        <begin position="491"/>
        <end position="651"/>
    </location>
</feature>
<gene>
    <name evidence="7" type="ORF">G4D63_13245</name>
</gene>
<dbReference type="AlphaFoldDB" id="A0A6M0Q8J6"/>
<accession>A0A6M0Q8J6</accession>
<keyword evidence="4" id="KW-0067">ATP-binding</keyword>
<evidence type="ECO:0000256" key="5">
    <source>
        <dbReference type="SAM" id="Coils"/>
    </source>
</evidence>
<dbReference type="GO" id="GO:0005524">
    <property type="term" value="F:ATP binding"/>
    <property type="evidence" value="ECO:0007669"/>
    <property type="project" value="UniProtKB-KW"/>
</dbReference>
<dbReference type="Proteomes" id="UP000481043">
    <property type="component" value="Unassembled WGS sequence"/>
</dbReference>
<dbReference type="SUPFAM" id="SSF52540">
    <property type="entry name" value="P-loop containing nucleoside triphosphate hydrolases"/>
    <property type="match status" value="1"/>
</dbReference>
<dbReference type="PANTHER" id="PTHR12131">
    <property type="entry name" value="ATP-DEPENDENT RNA AND DNA HELICASE"/>
    <property type="match status" value="1"/>
</dbReference>
<keyword evidence="1" id="KW-0547">Nucleotide-binding</keyword>
<dbReference type="InterPro" id="IPR001650">
    <property type="entry name" value="Helicase_C-like"/>
</dbReference>
<dbReference type="Pfam" id="PF00271">
    <property type="entry name" value="Helicase_C"/>
    <property type="match status" value="1"/>
</dbReference>
<organism evidence="7 8">
    <name type="scientific">Bacillus mesophilus</name>
    <dbReference type="NCBI Taxonomy" id="1808955"/>
    <lineage>
        <taxon>Bacteria</taxon>
        <taxon>Bacillati</taxon>
        <taxon>Bacillota</taxon>
        <taxon>Bacilli</taxon>
        <taxon>Bacillales</taxon>
        <taxon>Bacillaceae</taxon>
        <taxon>Bacillus</taxon>
    </lineage>
</organism>
<evidence type="ECO:0000256" key="3">
    <source>
        <dbReference type="ARBA" id="ARBA00022806"/>
    </source>
</evidence>
<comment type="caution">
    <text evidence="7">The sequence shown here is derived from an EMBL/GenBank/DDBJ whole genome shotgun (WGS) entry which is preliminary data.</text>
</comment>
<keyword evidence="8" id="KW-1185">Reference proteome</keyword>
<keyword evidence="5" id="KW-0175">Coiled coil</keyword>
<dbReference type="PROSITE" id="PS51194">
    <property type="entry name" value="HELICASE_CTER"/>
    <property type="match status" value="1"/>
</dbReference>
<evidence type="ECO:0000259" key="6">
    <source>
        <dbReference type="PROSITE" id="PS51194"/>
    </source>
</evidence>
<dbReference type="InterPro" id="IPR050699">
    <property type="entry name" value="RNA-DNA_Helicase"/>
</dbReference>
<evidence type="ECO:0000256" key="1">
    <source>
        <dbReference type="ARBA" id="ARBA00022741"/>
    </source>
</evidence>
<dbReference type="GO" id="GO:0004386">
    <property type="term" value="F:helicase activity"/>
    <property type="evidence" value="ECO:0007669"/>
    <property type="project" value="UniProtKB-KW"/>
</dbReference>
<dbReference type="InterPro" id="IPR055206">
    <property type="entry name" value="DEXQc_SUV3"/>
</dbReference>
<evidence type="ECO:0000313" key="8">
    <source>
        <dbReference type="Proteomes" id="UP000481043"/>
    </source>
</evidence>
<dbReference type="Gene3D" id="3.40.50.300">
    <property type="entry name" value="P-loop containing nucleotide triphosphate hydrolases"/>
    <property type="match status" value="2"/>
</dbReference>
<evidence type="ECO:0000256" key="4">
    <source>
        <dbReference type="ARBA" id="ARBA00022840"/>
    </source>
</evidence>
<evidence type="ECO:0000256" key="2">
    <source>
        <dbReference type="ARBA" id="ARBA00022801"/>
    </source>
</evidence>
<dbReference type="CDD" id="cd18805">
    <property type="entry name" value="SF2_C_suv3"/>
    <property type="match status" value="1"/>
</dbReference>
<name>A0A6M0Q8J6_9BACI</name>
<dbReference type="InterPro" id="IPR014001">
    <property type="entry name" value="Helicase_ATP-bd"/>
</dbReference>
<feature type="coiled-coil region" evidence="5">
    <location>
        <begin position="304"/>
        <end position="338"/>
    </location>
</feature>
<protein>
    <submittedName>
        <fullName evidence="7">RNA helicase</fullName>
    </submittedName>
</protein>